<proteinExistence type="predicted"/>
<dbReference type="Proteomes" id="UP000053424">
    <property type="component" value="Unassembled WGS sequence"/>
</dbReference>
<dbReference type="AlphaFoldDB" id="A0A0C2Y775"/>
<organism evidence="1 2">
    <name type="scientific">Hebeloma cylindrosporum</name>
    <dbReference type="NCBI Taxonomy" id="76867"/>
    <lineage>
        <taxon>Eukaryota</taxon>
        <taxon>Fungi</taxon>
        <taxon>Dikarya</taxon>
        <taxon>Basidiomycota</taxon>
        <taxon>Agaricomycotina</taxon>
        <taxon>Agaricomycetes</taxon>
        <taxon>Agaricomycetidae</taxon>
        <taxon>Agaricales</taxon>
        <taxon>Agaricineae</taxon>
        <taxon>Hymenogastraceae</taxon>
        <taxon>Hebeloma</taxon>
    </lineage>
</organism>
<evidence type="ECO:0000313" key="2">
    <source>
        <dbReference type="Proteomes" id="UP000053424"/>
    </source>
</evidence>
<dbReference type="Gene3D" id="1.20.1280.50">
    <property type="match status" value="1"/>
</dbReference>
<name>A0A0C2Y775_HEBCY</name>
<dbReference type="OrthoDB" id="2269034at2759"/>
<keyword evidence="2" id="KW-1185">Reference proteome</keyword>
<dbReference type="Gene3D" id="3.80.10.10">
    <property type="entry name" value="Ribonuclease Inhibitor"/>
    <property type="match status" value="1"/>
</dbReference>
<dbReference type="InterPro" id="IPR032675">
    <property type="entry name" value="LRR_dom_sf"/>
</dbReference>
<protein>
    <submittedName>
        <fullName evidence="1">Uncharacterized protein</fullName>
    </submittedName>
</protein>
<gene>
    <name evidence="1" type="ORF">M413DRAFT_345653</name>
</gene>
<dbReference type="PANTHER" id="PTHR38926:SF5">
    <property type="entry name" value="F-BOX AND LEUCINE-RICH REPEAT PROTEIN 6"/>
    <property type="match status" value="1"/>
</dbReference>
<sequence length="517" mass="58635">MPAACSNDFQSPAQVPAQVLPPEILSEIFMHSVRNTPSESWLRVDRPPWTLGKVCCHWRAVCLSTPSLWGNLPRLYMNTALYRDPRVLSLIQTSLDLSRTMPLSLDLTIFVDADDCITNTIPLFHQILPEMHRCRELVLACNGHSLPLLNKFSGNLGSLQSLQLRSFGSSWNFDVTQSINIFAESPSLTNASVIIDCEGSFAVGCIPLPWNQLTTLSTTDIPDSFLLDVIRNAPLLKRCSFTSAWHSDHEWDEWFPAATRHIPITHRRLESLSLLSQPGDPSVPTHFIEKLFLPSLKHLEWKYMDSHTARLISLIERSRCTLLSLTTHAKDLNREIISLLGCIPHIRELKLRGISGESLAVMTIAPSASASALVPKLQNLAIELPQCTSRDIQDFIRSRTVDLELGSVQHLEVVKLSFKSEKLYWEIYHQLEGWSTHTPGDDEAYTSILYRKRVLENLVQVLRKGGKSQLLKVRLVWYNSLAEASSNLSDDRHCRLKRIWTAFWAPSRKNPQFKAYI</sequence>
<dbReference type="HOGENOM" id="CLU_463805_0_0_1"/>
<accession>A0A0C2Y775</accession>
<reference evidence="1 2" key="1">
    <citation type="submission" date="2014-04" db="EMBL/GenBank/DDBJ databases">
        <authorList>
            <consortium name="DOE Joint Genome Institute"/>
            <person name="Kuo A."/>
            <person name="Gay G."/>
            <person name="Dore J."/>
            <person name="Kohler A."/>
            <person name="Nagy L.G."/>
            <person name="Floudas D."/>
            <person name="Copeland A."/>
            <person name="Barry K.W."/>
            <person name="Cichocki N."/>
            <person name="Veneault-Fourrey C."/>
            <person name="LaButti K."/>
            <person name="Lindquist E.A."/>
            <person name="Lipzen A."/>
            <person name="Lundell T."/>
            <person name="Morin E."/>
            <person name="Murat C."/>
            <person name="Sun H."/>
            <person name="Tunlid A."/>
            <person name="Henrissat B."/>
            <person name="Grigoriev I.V."/>
            <person name="Hibbett D.S."/>
            <person name="Martin F."/>
            <person name="Nordberg H.P."/>
            <person name="Cantor M.N."/>
            <person name="Hua S.X."/>
        </authorList>
    </citation>
    <scope>NUCLEOTIDE SEQUENCE [LARGE SCALE GENOMIC DNA]</scope>
    <source>
        <strain evidence="2">h7</strain>
    </source>
</reference>
<dbReference type="PANTHER" id="PTHR38926">
    <property type="entry name" value="F-BOX DOMAIN CONTAINING PROTEIN, EXPRESSED"/>
    <property type="match status" value="1"/>
</dbReference>
<dbReference type="EMBL" id="KN831772">
    <property type="protein sequence ID" value="KIM45678.1"/>
    <property type="molecule type" value="Genomic_DNA"/>
</dbReference>
<evidence type="ECO:0000313" key="1">
    <source>
        <dbReference type="EMBL" id="KIM45678.1"/>
    </source>
</evidence>
<reference evidence="2" key="2">
    <citation type="submission" date="2015-01" db="EMBL/GenBank/DDBJ databases">
        <title>Evolutionary Origins and Diversification of the Mycorrhizal Mutualists.</title>
        <authorList>
            <consortium name="DOE Joint Genome Institute"/>
            <consortium name="Mycorrhizal Genomics Consortium"/>
            <person name="Kohler A."/>
            <person name="Kuo A."/>
            <person name="Nagy L.G."/>
            <person name="Floudas D."/>
            <person name="Copeland A."/>
            <person name="Barry K.W."/>
            <person name="Cichocki N."/>
            <person name="Veneault-Fourrey C."/>
            <person name="LaButti K."/>
            <person name="Lindquist E.A."/>
            <person name="Lipzen A."/>
            <person name="Lundell T."/>
            <person name="Morin E."/>
            <person name="Murat C."/>
            <person name="Riley R."/>
            <person name="Ohm R."/>
            <person name="Sun H."/>
            <person name="Tunlid A."/>
            <person name="Henrissat B."/>
            <person name="Grigoriev I.V."/>
            <person name="Hibbett D.S."/>
            <person name="Martin F."/>
        </authorList>
    </citation>
    <scope>NUCLEOTIDE SEQUENCE [LARGE SCALE GENOMIC DNA]</scope>
    <source>
        <strain evidence="2">h7</strain>
    </source>
</reference>